<dbReference type="InterPro" id="IPR000801">
    <property type="entry name" value="Esterase-like"/>
</dbReference>
<dbReference type="OrthoDB" id="9794761at2"/>
<dbReference type="RefSeq" id="WP_084634349.1">
    <property type="nucleotide sequence ID" value="NZ_FRDJ01000003.1"/>
</dbReference>
<dbReference type="InterPro" id="IPR029058">
    <property type="entry name" value="AB_hydrolase_fold"/>
</dbReference>
<dbReference type="STRING" id="1121883.SAMN02745226_00793"/>
<dbReference type="GO" id="GO:2001070">
    <property type="term" value="F:starch binding"/>
    <property type="evidence" value="ECO:0007669"/>
    <property type="project" value="InterPro"/>
</dbReference>
<protein>
    <submittedName>
        <fullName evidence="2">Putative esterase</fullName>
    </submittedName>
</protein>
<dbReference type="AlphaFoldDB" id="A0A1M7SDQ8"/>
<evidence type="ECO:0000259" key="1">
    <source>
        <dbReference type="SMART" id="SM01065"/>
    </source>
</evidence>
<sequence length="386" mass="43989">MLKKVVIFIVFLMFLRSALAYKVTFIIEVPIYTPDDAEIYLAGTFNNWNPKDENYKCVRDGFVYKKVLDLSGKVEFKVTRGSWETVEKGVKGAEIPNRVLDVDKDMEVKITVLHWRDFVEKQQAALRKTYTGNIKLIKDFYSPELGNKRDIIIYLPPDYEISDNRYPVLYMHDGQNIFDESTSFAGVEWKADESAEELIKNGAIKPIIIVGIYNTGADRINEYSPWVDSNYGGGKGDSYAQFIVNTLKPYIDVNFRTLSDRENTAILGSSMGGLISLYIGIKYNGVFSKIGAMSPSIWFANKALIEFVKSEKVNYPTKFYVDMGSAEGQNPEVHLNNARELFKILDKKDNSEVLYIEDRGGTHSEGAWARRLPEMLVYFFGTEESN</sequence>
<dbReference type="Proteomes" id="UP000184207">
    <property type="component" value="Unassembled WGS sequence"/>
</dbReference>
<name>A0A1M7SDQ8_FERGO</name>
<accession>A0A1M7SDQ8</accession>
<proteinExistence type="predicted"/>
<dbReference type="InterPro" id="IPR002044">
    <property type="entry name" value="CBM20"/>
</dbReference>
<dbReference type="InterPro" id="IPR050583">
    <property type="entry name" value="Mycobacterial_A85_antigen"/>
</dbReference>
<feature type="domain" description="CBM20" evidence="1">
    <location>
        <begin position="20"/>
        <end position="112"/>
    </location>
</feature>
<dbReference type="PANTHER" id="PTHR48098:SF6">
    <property type="entry name" value="FERRI-BACILLIBACTIN ESTERASE BESA"/>
    <property type="match status" value="1"/>
</dbReference>
<dbReference type="Pfam" id="PF00756">
    <property type="entry name" value="Esterase"/>
    <property type="match status" value="1"/>
</dbReference>
<dbReference type="Gene3D" id="3.40.50.1820">
    <property type="entry name" value="alpha/beta hydrolase"/>
    <property type="match status" value="1"/>
</dbReference>
<organism evidence="2 3">
    <name type="scientific">Fervidobacterium gondwanense DSM 13020</name>
    <dbReference type="NCBI Taxonomy" id="1121883"/>
    <lineage>
        <taxon>Bacteria</taxon>
        <taxon>Thermotogati</taxon>
        <taxon>Thermotogota</taxon>
        <taxon>Thermotogae</taxon>
        <taxon>Thermotogales</taxon>
        <taxon>Fervidobacteriaceae</taxon>
        <taxon>Fervidobacterium</taxon>
    </lineage>
</organism>
<dbReference type="InterPro" id="IPR013783">
    <property type="entry name" value="Ig-like_fold"/>
</dbReference>
<gene>
    <name evidence="2" type="ORF">SAMN02745226_00793</name>
</gene>
<dbReference type="SMART" id="SM01065">
    <property type="entry name" value="CBM_2"/>
    <property type="match status" value="1"/>
</dbReference>
<dbReference type="SUPFAM" id="SSF53474">
    <property type="entry name" value="alpha/beta-Hydrolases"/>
    <property type="match status" value="1"/>
</dbReference>
<evidence type="ECO:0000313" key="3">
    <source>
        <dbReference type="Proteomes" id="UP000184207"/>
    </source>
</evidence>
<dbReference type="EMBL" id="FRDJ01000003">
    <property type="protein sequence ID" value="SHN56599.1"/>
    <property type="molecule type" value="Genomic_DNA"/>
</dbReference>
<reference evidence="3" key="1">
    <citation type="submission" date="2016-12" db="EMBL/GenBank/DDBJ databases">
        <authorList>
            <person name="Varghese N."/>
            <person name="Submissions S."/>
        </authorList>
    </citation>
    <scope>NUCLEOTIDE SEQUENCE [LARGE SCALE GENOMIC DNA]</scope>
    <source>
        <strain evidence="3">DSM 13020</strain>
    </source>
</reference>
<dbReference type="PANTHER" id="PTHR48098">
    <property type="entry name" value="ENTEROCHELIN ESTERASE-RELATED"/>
    <property type="match status" value="1"/>
</dbReference>
<dbReference type="Gene3D" id="2.60.40.10">
    <property type="entry name" value="Immunoglobulins"/>
    <property type="match status" value="1"/>
</dbReference>
<evidence type="ECO:0000313" key="2">
    <source>
        <dbReference type="EMBL" id="SHN56599.1"/>
    </source>
</evidence>
<keyword evidence="3" id="KW-1185">Reference proteome</keyword>